<protein>
    <submittedName>
        <fullName evidence="2">Uncharacterized protein</fullName>
    </submittedName>
</protein>
<dbReference type="KEGG" id="spue:AB5L97_14590"/>
<gene>
    <name evidence="2" type="ORF">AB5L97_14590</name>
</gene>
<name>A0AB39L037_9MICC</name>
<dbReference type="RefSeq" id="WP_369045185.1">
    <property type="nucleotide sequence ID" value="NZ_CP163302.1"/>
</dbReference>
<accession>A0AB39L037</accession>
<sequence length="616" mass="64606">MTSPFEDPEFVSRLARMGIVHTPGMAARMMDELAPLLADEGIDLNDRDGDNDLGAVNEALARATERHNLTLFTPVGARRAGALAVLRLFAESFCEGDEDRAAAVLAGVESEPAGDAPAISHLVGVSLGLLDSWHTDPELRAALTATRVPRWNRAARAAATDVLALARKGRAFASLGSLHRHGGLALFEGSVLLVAASLSARAASEKTSVRDVAGRVLVDGPSSGPPTPSAPVAASPQAPGSSFMRPLGARGAKAQGPEAPGRPMGRDLQIADRALRRNFGTWLERAPSIAAPTVSDELLLTQALVDIGRGHGLDLHRALDVEPLIDLLWEADGADHPEVLETLHDYVHFRLDAGHDLGGWEEAHEAVEDALDESGAGSGPLGAMLEHAEQVNPDVRRGALAQTPLIAAVNELLEWVGTGRPVTQTGGVRRADIKHVATMLGIRAVGVAKRVGIEHGEDAPVQALSMADVPVLAQWWEALSSAEVIRTTSSSVRPGPAAAEWAAEGLPPLELAEMVAGVFVAGILTRPMAKGAFGRFIIKKSIVQLMRALAPEDLDIEVPELALIGGGPVWTVRSLEAAGLVTGALSAHPEVPDPLRAAVARGLLLVVALLADTDEE</sequence>
<feature type="compositionally biased region" description="Low complexity" evidence="1">
    <location>
        <begin position="230"/>
        <end position="242"/>
    </location>
</feature>
<evidence type="ECO:0000256" key="1">
    <source>
        <dbReference type="SAM" id="MobiDB-lite"/>
    </source>
</evidence>
<proteinExistence type="predicted"/>
<reference evidence="2" key="1">
    <citation type="submission" date="2024-07" db="EMBL/GenBank/DDBJ databases">
        <authorList>
            <person name="fu j."/>
        </authorList>
    </citation>
    <scope>NUCLEOTIDE SEQUENCE</scope>
    <source>
        <strain evidence="2">P10A9</strain>
    </source>
</reference>
<feature type="region of interest" description="Disordered" evidence="1">
    <location>
        <begin position="216"/>
        <end position="265"/>
    </location>
</feature>
<organism evidence="2">
    <name type="scientific">Sinomonas puerhi</name>
    <dbReference type="NCBI Taxonomy" id="3238584"/>
    <lineage>
        <taxon>Bacteria</taxon>
        <taxon>Bacillati</taxon>
        <taxon>Actinomycetota</taxon>
        <taxon>Actinomycetes</taxon>
        <taxon>Micrococcales</taxon>
        <taxon>Micrococcaceae</taxon>
        <taxon>Sinomonas</taxon>
    </lineage>
</organism>
<evidence type="ECO:0000313" key="2">
    <source>
        <dbReference type="EMBL" id="XDP44491.1"/>
    </source>
</evidence>
<dbReference type="AlphaFoldDB" id="A0AB39L037"/>
<dbReference type="EMBL" id="CP163302">
    <property type="protein sequence ID" value="XDP44491.1"/>
    <property type="molecule type" value="Genomic_DNA"/>
</dbReference>